<dbReference type="GO" id="GO:0046872">
    <property type="term" value="F:metal ion binding"/>
    <property type="evidence" value="ECO:0007669"/>
    <property type="project" value="UniProtKB-KW"/>
</dbReference>
<dbReference type="PANTHER" id="PTHR42783">
    <property type="entry name" value="GLUTAMATE SYNTHASE [NADPH] SMALL CHAIN"/>
    <property type="match status" value="1"/>
</dbReference>
<dbReference type="Gene3D" id="1.10.1060.10">
    <property type="entry name" value="Alpha-helical ferredoxin"/>
    <property type="match status" value="1"/>
</dbReference>
<evidence type="ECO:0000259" key="4">
    <source>
        <dbReference type="PROSITE" id="PS51379"/>
    </source>
</evidence>
<dbReference type="Proteomes" id="UP000239549">
    <property type="component" value="Unassembled WGS sequence"/>
</dbReference>
<dbReference type="InterPro" id="IPR009051">
    <property type="entry name" value="Helical_ferredxn"/>
</dbReference>
<keyword evidence="6" id="KW-1185">Reference proteome</keyword>
<name>A0A2L2XAU5_9FIRM</name>
<evidence type="ECO:0000313" key="5">
    <source>
        <dbReference type="EMBL" id="GBF33315.1"/>
    </source>
</evidence>
<dbReference type="GO" id="GO:0016491">
    <property type="term" value="F:oxidoreductase activity"/>
    <property type="evidence" value="ECO:0007669"/>
    <property type="project" value="InterPro"/>
</dbReference>
<dbReference type="Pfam" id="PF12838">
    <property type="entry name" value="Fer4_7"/>
    <property type="match status" value="1"/>
</dbReference>
<dbReference type="SUPFAM" id="SSF46548">
    <property type="entry name" value="alpha-helical ferredoxin"/>
    <property type="match status" value="2"/>
</dbReference>
<feature type="domain" description="4Fe-4S ferredoxin-type" evidence="4">
    <location>
        <begin position="507"/>
        <end position="535"/>
    </location>
</feature>
<dbReference type="InterPro" id="IPR028261">
    <property type="entry name" value="DPD_II"/>
</dbReference>
<dbReference type="OrthoDB" id="9803192at2"/>
<dbReference type="SUPFAM" id="SSF51971">
    <property type="entry name" value="Nucleotide-binding domain"/>
    <property type="match status" value="1"/>
</dbReference>
<comment type="caution">
    <text evidence="5">The sequence shown here is derived from an EMBL/GenBank/DDBJ whole genome shotgun (WGS) entry which is preliminary data.</text>
</comment>
<dbReference type="GO" id="GO:0051536">
    <property type="term" value="F:iron-sulfur cluster binding"/>
    <property type="evidence" value="ECO:0007669"/>
    <property type="project" value="UniProtKB-KW"/>
</dbReference>
<evidence type="ECO:0000256" key="1">
    <source>
        <dbReference type="ARBA" id="ARBA00022723"/>
    </source>
</evidence>
<dbReference type="InterPro" id="IPR023753">
    <property type="entry name" value="FAD/NAD-binding_dom"/>
</dbReference>
<dbReference type="PRINTS" id="PR00368">
    <property type="entry name" value="FADPNR"/>
</dbReference>
<dbReference type="Gene3D" id="3.50.50.60">
    <property type="entry name" value="FAD/NAD(P)-binding domain"/>
    <property type="match status" value="2"/>
</dbReference>
<dbReference type="Pfam" id="PF07992">
    <property type="entry name" value="Pyr_redox_2"/>
    <property type="match status" value="1"/>
</dbReference>
<dbReference type="Gene3D" id="3.30.70.20">
    <property type="match status" value="1"/>
</dbReference>
<gene>
    <name evidence="5" type="ORF">DCCM_2414</name>
</gene>
<dbReference type="Pfam" id="PF14691">
    <property type="entry name" value="Fer4_20"/>
    <property type="match status" value="1"/>
</dbReference>
<dbReference type="SUPFAM" id="SSF54862">
    <property type="entry name" value="4Fe-4S ferredoxins"/>
    <property type="match status" value="1"/>
</dbReference>
<dbReference type="RefSeq" id="WP_104371722.1">
    <property type="nucleotide sequence ID" value="NZ_BFAV01000092.1"/>
</dbReference>
<keyword evidence="1" id="KW-0479">Metal-binding</keyword>
<keyword evidence="3" id="KW-0411">Iron-sulfur</keyword>
<dbReference type="PRINTS" id="PR00469">
    <property type="entry name" value="PNDRDTASEII"/>
</dbReference>
<evidence type="ECO:0000256" key="3">
    <source>
        <dbReference type="ARBA" id="ARBA00023014"/>
    </source>
</evidence>
<protein>
    <submittedName>
        <fullName evidence="5">Glutamate synthase small chain</fullName>
    </submittedName>
</protein>
<dbReference type="InterPro" id="IPR017900">
    <property type="entry name" value="4Fe4S_Fe_S_CS"/>
</dbReference>
<dbReference type="PROSITE" id="PS51379">
    <property type="entry name" value="4FE4S_FER_2"/>
    <property type="match status" value="2"/>
</dbReference>
<dbReference type="InterPro" id="IPR036188">
    <property type="entry name" value="FAD/NAD-bd_sf"/>
</dbReference>
<organism evidence="5 6">
    <name type="scientific">Desulfocucumis palustris</name>
    <dbReference type="NCBI Taxonomy" id="1898651"/>
    <lineage>
        <taxon>Bacteria</taxon>
        <taxon>Bacillati</taxon>
        <taxon>Bacillota</taxon>
        <taxon>Clostridia</taxon>
        <taxon>Eubacteriales</taxon>
        <taxon>Desulfocucumaceae</taxon>
        <taxon>Desulfocucumis</taxon>
    </lineage>
</organism>
<keyword evidence="2" id="KW-0408">Iron</keyword>
<dbReference type="InterPro" id="IPR017896">
    <property type="entry name" value="4Fe4S_Fe-S-bd"/>
</dbReference>
<sequence length="539" mass="56588">MGATRKENYTLPPCREACPAGVNVPVYIRYIRQGKFDEALSVIRESIPFPAVCGYACVHPCETKCARAQYDQPLAIRMLKRSAAEIGGGLWKQNVKIAPSTGKKAAVVGAGPCGLTAAYYLAGKGHRVTVYEAMPEAGGMMRYGIPSYRLPGSILDAEIAEIAGRGIAIKTGTRIDSAASLLREGYNAVFLASGAWQSSKLGMAGEEMPVIDGISFLQDVNNGTAASPGRRVAVIGGGNTAIDAARSAVRLGAGEVAVIYRRALDQMPAGAEEIAAALEEGVIIECQAAPVKATRGLLTCVRTKPGSRDAGGRPAPVPVEGSEFTIATDAVIVAIGQKADPLVFKVAGNPDGTIQVNDDTLATSMEGVFAAGDAVTGPSSIIQAVAQGKRAAGAIDRYLGGDGDIHEALAPGEMPAPAPAMPMGTERAFTRTIPYGQRLNTFQAVETPFSENVARREARRCLGCDVTRFKVEVDYAACKACGYCQEVCRPGVFDPAGGFNDRGYKPMQAAHDEKCVGCYKCFFVCPDFAISIEKAGEAD</sequence>
<dbReference type="AlphaFoldDB" id="A0A2L2XAU5"/>
<evidence type="ECO:0000313" key="6">
    <source>
        <dbReference type="Proteomes" id="UP000239549"/>
    </source>
</evidence>
<proteinExistence type="predicted"/>
<dbReference type="PROSITE" id="PS00198">
    <property type="entry name" value="4FE4S_FER_1"/>
    <property type="match status" value="1"/>
</dbReference>
<dbReference type="EMBL" id="BFAV01000092">
    <property type="protein sequence ID" value="GBF33315.1"/>
    <property type="molecule type" value="Genomic_DNA"/>
</dbReference>
<accession>A0A2L2XAU5</accession>
<dbReference type="PANTHER" id="PTHR42783:SF3">
    <property type="entry name" value="GLUTAMATE SYNTHASE [NADPH] SMALL CHAIN-RELATED"/>
    <property type="match status" value="1"/>
</dbReference>
<feature type="domain" description="4Fe-4S ferredoxin-type" evidence="4">
    <location>
        <begin position="469"/>
        <end position="498"/>
    </location>
</feature>
<reference evidence="6" key="1">
    <citation type="submission" date="2018-02" db="EMBL/GenBank/DDBJ databases">
        <title>Genome sequence of Desulfocucumis palustris strain NAW-5.</title>
        <authorList>
            <person name="Watanabe M."/>
            <person name="Kojima H."/>
            <person name="Fukui M."/>
        </authorList>
    </citation>
    <scope>NUCLEOTIDE SEQUENCE [LARGE SCALE GENOMIC DNA]</scope>
    <source>
        <strain evidence="6">NAW-5</strain>
    </source>
</reference>
<evidence type="ECO:0000256" key="2">
    <source>
        <dbReference type="ARBA" id="ARBA00023004"/>
    </source>
</evidence>